<dbReference type="EMBL" id="NCKW01005305">
    <property type="protein sequence ID" value="POM73076.1"/>
    <property type="molecule type" value="Genomic_DNA"/>
</dbReference>
<reference evidence="2 3" key="1">
    <citation type="journal article" date="2017" name="Genome Biol. Evol.">
        <title>Phytophthora megakarya and P. palmivora, closely related causal agents of cacao black pod rot, underwent increases in genome sizes and gene numbers by different mechanisms.</title>
        <authorList>
            <person name="Ali S.S."/>
            <person name="Shao J."/>
            <person name="Lary D.J."/>
            <person name="Kronmiller B."/>
            <person name="Shen D."/>
            <person name="Strem M.D."/>
            <person name="Amoako-Attah I."/>
            <person name="Akrofi A.Y."/>
            <person name="Begoude B.A."/>
            <person name="Ten Hoopen G.M."/>
            <person name="Coulibaly K."/>
            <person name="Kebe B.I."/>
            <person name="Melnick R.L."/>
            <person name="Guiltinan M.J."/>
            <person name="Tyler B.M."/>
            <person name="Meinhardt L.W."/>
            <person name="Bailey B.A."/>
        </authorList>
    </citation>
    <scope>NUCLEOTIDE SEQUENCE [LARGE SCALE GENOMIC DNA]</scope>
    <source>
        <strain evidence="3">sbr112.9</strain>
    </source>
</reference>
<dbReference type="AlphaFoldDB" id="A0A2P4Y5J4"/>
<feature type="region of interest" description="Disordered" evidence="1">
    <location>
        <begin position="1"/>
        <end position="27"/>
    </location>
</feature>
<feature type="compositionally biased region" description="Polar residues" evidence="1">
    <location>
        <begin position="1"/>
        <end position="15"/>
    </location>
</feature>
<accession>A0A2P4Y5J4</accession>
<keyword evidence="3" id="KW-1185">Reference proteome</keyword>
<gene>
    <name evidence="2" type="ORF">PHPALM_10115</name>
</gene>
<proteinExistence type="predicted"/>
<name>A0A2P4Y5J4_9STRA</name>
<dbReference type="Proteomes" id="UP000237271">
    <property type="component" value="Unassembled WGS sequence"/>
</dbReference>
<sequence>MPDLQSSNEVWNATTKRTKDQADDDYHGNFDTKKIERWLTKLCQTLKSEHGPCNIHMDGASYHKNQTNKGPTMNWSRLKMLRY</sequence>
<evidence type="ECO:0000313" key="2">
    <source>
        <dbReference type="EMBL" id="POM73076.1"/>
    </source>
</evidence>
<evidence type="ECO:0000256" key="1">
    <source>
        <dbReference type="SAM" id="MobiDB-lite"/>
    </source>
</evidence>
<dbReference type="OrthoDB" id="128860at2759"/>
<feature type="compositionally biased region" description="Basic and acidic residues" evidence="1">
    <location>
        <begin position="17"/>
        <end position="27"/>
    </location>
</feature>
<protein>
    <submittedName>
        <fullName evidence="2">Uncharacterized protein</fullName>
    </submittedName>
</protein>
<evidence type="ECO:0000313" key="3">
    <source>
        <dbReference type="Proteomes" id="UP000237271"/>
    </source>
</evidence>
<comment type="caution">
    <text evidence="2">The sequence shown here is derived from an EMBL/GenBank/DDBJ whole genome shotgun (WGS) entry which is preliminary data.</text>
</comment>
<organism evidence="2 3">
    <name type="scientific">Phytophthora palmivora</name>
    <dbReference type="NCBI Taxonomy" id="4796"/>
    <lineage>
        <taxon>Eukaryota</taxon>
        <taxon>Sar</taxon>
        <taxon>Stramenopiles</taxon>
        <taxon>Oomycota</taxon>
        <taxon>Peronosporomycetes</taxon>
        <taxon>Peronosporales</taxon>
        <taxon>Peronosporaceae</taxon>
        <taxon>Phytophthora</taxon>
    </lineage>
</organism>